<comment type="subcellular location">
    <subcellularLocation>
        <location evidence="1">Membrane</location>
        <topology evidence="1">Multi-pass membrane protein</topology>
    </subcellularLocation>
</comment>
<proteinExistence type="inferred from homology"/>
<dbReference type="AlphaFoldDB" id="A0A8K0DCP2"/>
<dbReference type="EMBL" id="VTPC01000930">
    <property type="protein sequence ID" value="KAF2903800.1"/>
    <property type="molecule type" value="Genomic_DNA"/>
</dbReference>
<sequence length="147" mass="16842">MKGFDKANTNSDQIEDKDSNNRRNCFRNAKSYFIEFCNNTSIHGFKFLGETNRSILEKIWWFVVISLSLCGCISLITQTYHKWVASPVIVSFATSQTPISDIPFPAITICSDIKSSGRLFKFGNVHQKIKHGIEITKEELSLRFKQK</sequence>
<protein>
    <submittedName>
        <fullName evidence="14">Uncharacterized protein</fullName>
    </submittedName>
</protein>
<keyword evidence="11 12" id="KW-0407">Ion channel</keyword>
<keyword evidence="9 13" id="KW-0472">Membrane</keyword>
<evidence type="ECO:0000256" key="10">
    <source>
        <dbReference type="ARBA" id="ARBA00023201"/>
    </source>
</evidence>
<name>A0A8K0DCP2_IGNLU</name>
<dbReference type="InterPro" id="IPR001873">
    <property type="entry name" value="ENaC"/>
</dbReference>
<comment type="caution">
    <text evidence="14">The sequence shown here is derived from an EMBL/GenBank/DDBJ whole genome shotgun (WGS) entry which is preliminary data.</text>
</comment>
<keyword evidence="10 12" id="KW-0739">Sodium transport</keyword>
<feature type="transmembrane region" description="Helical" evidence="13">
    <location>
        <begin position="59"/>
        <end position="77"/>
    </location>
</feature>
<keyword evidence="7" id="KW-0915">Sodium</keyword>
<evidence type="ECO:0000256" key="11">
    <source>
        <dbReference type="ARBA" id="ARBA00023303"/>
    </source>
</evidence>
<dbReference type="Pfam" id="PF00858">
    <property type="entry name" value="ASC"/>
    <property type="match status" value="1"/>
</dbReference>
<evidence type="ECO:0000256" key="12">
    <source>
        <dbReference type="RuleBase" id="RU000679"/>
    </source>
</evidence>
<dbReference type="GO" id="GO:0015280">
    <property type="term" value="F:ligand-gated sodium channel activity"/>
    <property type="evidence" value="ECO:0007669"/>
    <property type="project" value="TreeGrafter"/>
</dbReference>
<evidence type="ECO:0000256" key="3">
    <source>
        <dbReference type="ARBA" id="ARBA00022448"/>
    </source>
</evidence>
<evidence type="ECO:0000256" key="8">
    <source>
        <dbReference type="ARBA" id="ARBA00023065"/>
    </source>
</evidence>
<keyword evidence="4 12" id="KW-0894">Sodium channel</keyword>
<reference evidence="14" key="1">
    <citation type="submission" date="2019-08" db="EMBL/GenBank/DDBJ databases">
        <title>The genome of the North American firefly Photinus pyralis.</title>
        <authorList>
            <consortium name="Photinus pyralis genome working group"/>
            <person name="Fallon T.R."/>
            <person name="Sander Lower S.E."/>
            <person name="Weng J.-K."/>
        </authorList>
    </citation>
    <scope>NUCLEOTIDE SEQUENCE</scope>
    <source>
        <strain evidence="14">TRF0915ILg1</strain>
        <tissue evidence="14">Whole body</tissue>
    </source>
</reference>
<dbReference type="GO" id="GO:0005886">
    <property type="term" value="C:plasma membrane"/>
    <property type="evidence" value="ECO:0007669"/>
    <property type="project" value="TreeGrafter"/>
</dbReference>
<organism evidence="14 15">
    <name type="scientific">Ignelater luminosus</name>
    <name type="common">Cucubano</name>
    <name type="synonym">Pyrophorus luminosus</name>
    <dbReference type="NCBI Taxonomy" id="2038154"/>
    <lineage>
        <taxon>Eukaryota</taxon>
        <taxon>Metazoa</taxon>
        <taxon>Ecdysozoa</taxon>
        <taxon>Arthropoda</taxon>
        <taxon>Hexapoda</taxon>
        <taxon>Insecta</taxon>
        <taxon>Pterygota</taxon>
        <taxon>Neoptera</taxon>
        <taxon>Endopterygota</taxon>
        <taxon>Coleoptera</taxon>
        <taxon>Polyphaga</taxon>
        <taxon>Elateriformia</taxon>
        <taxon>Elateroidea</taxon>
        <taxon>Elateridae</taxon>
        <taxon>Agrypninae</taxon>
        <taxon>Pyrophorini</taxon>
        <taxon>Ignelater</taxon>
    </lineage>
</organism>
<evidence type="ECO:0000256" key="13">
    <source>
        <dbReference type="SAM" id="Phobius"/>
    </source>
</evidence>
<evidence type="ECO:0000313" key="15">
    <source>
        <dbReference type="Proteomes" id="UP000801492"/>
    </source>
</evidence>
<gene>
    <name evidence="14" type="ORF">ILUMI_02377</name>
</gene>
<evidence type="ECO:0000256" key="2">
    <source>
        <dbReference type="ARBA" id="ARBA00007193"/>
    </source>
</evidence>
<evidence type="ECO:0000256" key="5">
    <source>
        <dbReference type="ARBA" id="ARBA00022692"/>
    </source>
</evidence>
<evidence type="ECO:0000256" key="6">
    <source>
        <dbReference type="ARBA" id="ARBA00022989"/>
    </source>
</evidence>
<evidence type="ECO:0000313" key="14">
    <source>
        <dbReference type="EMBL" id="KAF2903800.1"/>
    </source>
</evidence>
<keyword evidence="8 12" id="KW-0406">Ion transport</keyword>
<evidence type="ECO:0000256" key="4">
    <source>
        <dbReference type="ARBA" id="ARBA00022461"/>
    </source>
</evidence>
<evidence type="ECO:0000256" key="9">
    <source>
        <dbReference type="ARBA" id="ARBA00023136"/>
    </source>
</evidence>
<comment type="similarity">
    <text evidence="2 12">Belongs to the amiloride-sensitive sodium channel (TC 1.A.6) family.</text>
</comment>
<dbReference type="Proteomes" id="UP000801492">
    <property type="component" value="Unassembled WGS sequence"/>
</dbReference>
<accession>A0A8K0DCP2</accession>
<keyword evidence="3 12" id="KW-0813">Transport</keyword>
<keyword evidence="5 12" id="KW-0812">Transmembrane</keyword>
<evidence type="ECO:0000256" key="1">
    <source>
        <dbReference type="ARBA" id="ARBA00004141"/>
    </source>
</evidence>
<dbReference type="PANTHER" id="PTHR11690:SF288">
    <property type="entry name" value="AMILORIDE-SENSITIVE NA+ CHANNEL-RELATED"/>
    <property type="match status" value="1"/>
</dbReference>
<dbReference type="PANTHER" id="PTHR11690">
    <property type="entry name" value="AMILORIDE-SENSITIVE SODIUM CHANNEL-RELATED"/>
    <property type="match status" value="1"/>
</dbReference>
<keyword evidence="6 13" id="KW-1133">Transmembrane helix</keyword>
<keyword evidence="15" id="KW-1185">Reference proteome</keyword>
<dbReference type="OrthoDB" id="6021021at2759"/>
<evidence type="ECO:0000256" key="7">
    <source>
        <dbReference type="ARBA" id="ARBA00023053"/>
    </source>
</evidence>